<dbReference type="OrthoDB" id="10259545at2759"/>
<dbReference type="InterPro" id="IPR036052">
    <property type="entry name" value="TrpB-like_PALP_sf"/>
</dbReference>
<dbReference type="InterPro" id="IPR050214">
    <property type="entry name" value="Cys_Synth/Cystath_Beta-Synth"/>
</dbReference>
<dbReference type="AlphaFoldDB" id="A0A2J7ZWY8"/>
<keyword evidence="2" id="KW-1185">Reference proteome</keyword>
<reference evidence="1 2" key="1">
    <citation type="journal article" date="2017" name="Mol. Biol. Evol.">
        <title>The 4-celled Tetrabaena socialis nuclear genome reveals the essential components for genetic control of cell number at the origin of multicellularity in the volvocine lineage.</title>
        <authorList>
            <person name="Featherston J."/>
            <person name="Arakaki Y."/>
            <person name="Hanschen E.R."/>
            <person name="Ferris P.J."/>
            <person name="Michod R.E."/>
            <person name="Olson B.J.S.C."/>
            <person name="Nozaki H."/>
            <person name="Durand P.M."/>
        </authorList>
    </citation>
    <scope>NUCLEOTIDE SEQUENCE [LARGE SCALE GENOMIC DNA]</scope>
    <source>
        <strain evidence="1 2">NIES-571</strain>
    </source>
</reference>
<protein>
    <submittedName>
        <fullName evidence="1">Cysteine synthase, chloroplastic/chromoplastic</fullName>
    </submittedName>
</protein>
<dbReference type="Proteomes" id="UP000236333">
    <property type="component" value="Unassembled WGS sequence"/>
</dbReference>
<organism evidence="1 2">
    <name type="scientific">Tetrabaena socialis</name>
    <dbReference type="NCBI Taxonomy" id="47790"/>
    <lineage>
        <taxon>Eukaryota</taxon>
        <taxon>Viridiplantae</taxon>
        <taxon>Chlorophyta</taxon>
        <taxon>core chlorophytes</taxon>
        <taxon>Chlorophyceae</taxon>
        <taxon>CS clade</taxon>
        <taxon>Chlamydomonadales</taxon>
        <taxon>Tetrabaenaceae</taxon>
        <taxon>Tetrabaena</taxon>
    </lineage>
</organism>
<sequence>MAMRLATEEGLFCGISSGAAVVAAIKVASRPENAGKLVAVVLPSFGERYLSSVLFNDLRVECEALTQDGRVKVTDVAGRESYVPR</sequence>
<evidence type="ECO:0000313" key="1">
    <source>
        <dbReference type="EMBL" id="PNH04779.1"/>
    </source>
</evidence>
<dbReference type="PANTHER" id="PTHR10314">
    <property type="entry name" value="CYSTATHIONINE BETA-SYNTHASE"/>
    <property type="match status" value="1"/>
</dbReference>
<comment type="caution">
    <text evidence="1">The sequence shown here is derived from an EMBL/GenBank/DDBJ whole genome shotgun (WGS) entry which is preliminary data.</text>
</comment>
<dbReference type="SUPFAM" id="SSF53686">
    <property type="entry name" value="Tryptophan synthase beta subunit-like PLP-dependent enzymes"/>
    <property type="match status" value="1"/>
</dbReference>
<evidence type="ECO:0000313" key="2">
    <source>
        <dbReference type="Proteomes" id="UP000236333"/>
    </source>
</evidence>
<dbReference type="EMBL" id="PGGS01000360">
    <property type="protein sequence ID" value="PNH04779.1"/>
    <property type="molecule type" value="Genomic_DNA"/>
</dbReference>
<proteinExistence type="predicted"/>
<accession>A0A2J7ZWY8</accession>
<name>A0A2J7ZWY8_9CHLO</name>
<gene>
    <name evidence="1" type="ORF">TSOC_009015</name>
</gene>
<dbReference type="Gene3D" id="3.40.50.1100">
    <property type="match status" value="1"/>
</dbReference>